<keyword evidence="1" id="KW-0547">Nucleotide-binding</keyword>
<protein>
    <submittedName>
        <fullName evidence="1">ATP-binding protein</fullName>
    </submittedName>
</protein>
<dbReference type="InterPro" id="IPR036890">
    <property type="entry name" value="HATPase_C_sf"/>
</dbReference>
<reference evidence="1 2" key="1">
    <citation type="submission" date="2020-04" db="EMBL/GenBank/DDBJ databases">
        <authorList>
            <person name="Klaysubun C."/>
            <person name="Duangmal K."/>
            <person name="Lipun K."/>
        </authorList>
    </citation>
    <scope>NUCLEOTIDE SEQUENCE [LARGE SCALE GENOMIC DNA]</scope>
    <source>
        <strain evidence="1 2">JCM 11839</strain>
    </source>
</reference>
<name>A0ABX1RIX2_9PSEU</name>
<proteinExistence type="predicted"/>
<keyword evidence="2" id="KW-1185">Reference proteome</keyword>
<dbReference type="EMBL" id="JAAXKY010000065">
    <property type="protein sequence ID" value="NMH79315.1"/>
    <property type="molecule type" value="Genomic_DNA"/>
</dbReference>
<dbReference type="Proteomes" id="UP001296706">
    <property type="component" value="Unassembled WGS sequence"/>
</dbReference>
<sequence length="989" mass="103204">MTAPSVGGSRVDFDPFGTAALRAAVLDSWAGSPTRFREDANAEEDLRLGGYADAWFVELAQNAADAARSAGVAGRLRVDLVDGELRVANTGTALDAAGVAALASLRASAKRDDPGAVGRFGVGFAAVLAVSDAPRVVSSAGGVAFSAARTAEAVAALPGPAAELARRDEPPVLRLVWPVDEEPPAGFDTEVRLPPRPGVDVNALLAQARDNASDLLLALPDLAEIAVGDHVVARVDGPVPGEVTIGSRRWLLARRSGTLAAADAHSQATEERERRDWSVCWALPLTADGAPDPLGEDVLHAPTAAAERLALPARLIATVPLEPDRRRARSGPATDRVLAGAAEAYLDLVREVPAAQRLALVPEPGFPRSELHGRLRDLLLDALRTAAWLPGATGVELVPGRAEWLDLPGVDLPDAPLPALLAEAGFDRLLGSMSAGPVSRSVRAPTALAELGVHRLTATELVTRLFGVERPPSWWRALYAELAPLAEIVPGLVDELRALPVPLADGRVAAGPATVLLPPEQAAEAGPTGAVGRIAALALPGLHVAHAAAVHPLLTRLGAAEADPAGLLEHPALAEAVERSVDDAEAGLDTTALAEAVLELVAEVGAVPAGLAALALPDREGRPARADELMLPDAALRPLLAADVPLDVLDPEFAARVPRSALTAVGVVDGFAVLVDEEPVAPDHDLDDEERWWDSLDTPPARLVAVRDLDLVDDDAWPAALALLGAERETRAALMAPGSYTAWWLARHARIGGRRPAHWRLPTAHDLAPLYEPPPWPEGSPADVDEAVLTVIGVRADLTISDSAVAADLLARLVDPTRHPDAALVADAHEALAEAVATGRVDSADIDMPEQVRALDGSIADVDVAMVLDAPWLAAVLPAGELVTGGDPVALAELLDLPVASEIVAADVEGPGRPVRWAAIGEVVVACHTLGVPVPRGELSVHDELWVAVRRPLTGRFSVLSWRDASGRWHATDPLRALLGLLTEDDALG</sequence>
<evidence type="ECO:0000313" key="2">
    <source>
        <dbReference type="Proteomes" id="UP001296706"/>
    </source>
</evidence>
<dbReference type="NCBIfam" id="NF047352">
    <property type="entry name" value="P_loop_sacsin"/>
    <property type="match status" value="1"/>
</dbReference>
<comment type="caution">
    <text evidence="1">The sequence shown here is derived from an EMBL/GenBank/DDBJ whole genome shotgun (WGS) entry which is preliminary data.</text>
</comment>
<dbReference type="RefSeq" id="WP_169397382.1">
    <property type="nucleotide sequence ID" value="NZ_BAAAJH010000007.1"/>
</dbReference>
<gene>
    <name evidence="1" type="ORF">HF577_19740</name>
</gene>
<dbReference type="SUPFAM" id="SSF55874">
    <property type="entry name" value="ATPase domain of HSP90 chaperone/DNA topoisomerase II/histidine kinase"/>
    <property type="match status" value="1"/>
</dbReference>
<accession>A0ABX1RIX2</accession>
<dbReference type="GO" id="GO:0005524">
    <property type="term" value="F:ATP binding"/>
    <property type="evidence" value="ECO:0007669"/>
    <property type="project" value="UniProtKB-KW"/>
</dbReference>
<keyword evidence="1" id="KW-0067">ATP-binding</keyword>
<evidence type="ECO:0000313" key="1">
    <source>
        <dbReference type="EMBL" id="NMH79315.1"/>
    </source>
</evidence>
<organism evidence="1 2">
    <name type="scientific">Pseudonocardia xinjiangensis</name>
    <dbReference type="NCBI Taxonomy" id="75289"/>
    <lineage>
        <taxon>Bacteria</taxon>
        <taxon>Bacillati</taxon>
        <taxon>Actinomycetota</taxon>
        <taxon>Actinomycetes</taxon>
        <taxon>Pseudonocardiales</taxon>
        <taxon>Pseudonocardiaceae</taxon>
        <taxon>Pseudonocardia</taxon>
    </lineage>
</organism>